<sequence>MATRIEQLARPKPDLLRFPDRPSVYWLDELSTQRNGSTTVKLTPRLSQLCVKKQPKAGFEQTRLSPQWEVSVGALRACPSNRVCSLALPRLPTIGWEPERLLLTPPSRAVQTAVASPRTCQLACPKQRLGLHSPQPYKTSLAPHRPKTTSSRLQLLSHSFFLLLTTHCTPLPVPKSDHPQYHQDRPVSWPVPRSVREAVASERVQVLSEPKQRRALYQDYNPYMVTQAARSASATPRLLELCQPLPRKCEAVEK</sequence>
<protein>
    <submittedName>
        <fullName evidence="1">Uncharacterized protein</fullName>
    </submittedName>
</protein>
<gene>
    <name evidence="1" type="ORF">DPEC_G00151440</name>
</gene>
<accession>A0ACC2GJN0</accession>
<dbReference type="EMBL" id="CM055739">
    <property type="protein sequence ID" value="KAJ8003735.1"/>
    <property type="molecule type" value="Genomic_DNA"/>
</dbReference>
<comment type="caution">
    <text evidence="1">The sequence shown here is derived from an EMBL/GenBank/DDBJ whole genome shotgun (WGS) entry which is preliminary data.</text>
</comment>
<organism evidence="1 2">
    <name type="scientific">Dallia pectoralis</name>
    <name type="common">Alaska blackfish</name>
    <dbReference type="NCBI Taxonomy" id="75939"/>
    <lineage>
        <taxon>Eukaryota</taxon>
        <taxon>Metazoa</taxon>
        <taxon>Chordata</taxon>
        <taxon>Craniata</taxon>
        <taxon>Vertebrata</taxon>
        <taxon>Euteleostomi</taxon>
        <taxon>Actinopterygii</taxon>
        <taxon>Neopterygii</taxon>
        <taxon>Teleostei</taxon>
        <taxon>Protacanthopterygii</taxon>
        <taxon>Esociformes</taxon>
        <taxon>Umbridae</taxon>
        <taxon>Dallia</taxon>
    </lineage>
</organism>
<proteinExistence type="predicted"/>
<reference evidence="1" key="1">
    <citation type="submission" date="2021-05" db="EMBL/GenBank/DDBJ databases">
        <authorList>
            <person name="Pan Q."/>
            <person name="Jouanno E."/>
            <person name="Zahm M."/>
            <person name="Klopp C."/>
            <person name="Cabau C."/>
            <person name="Louis A."/>
            <person name="Berthelot C."/>
            <person name="Parey E."/>
            <person name="Roest Crollius H."/>
            <person name="Montfort J."/>
            <person name="Robinson-Rechavi M."/>
            <person name="Bouchez O."/>
            <person name="Lampietro C."/>
            <person name="Lopez Roques C."/>
            <person name="Donnadieu C."/>
            <person name="Postlethwait J."/>
            <person name="Bobe J."/>
            <person name="Dillon D."/>
            <person name="Chandos A."/>
            <person name="von Hippel F."/>
            <person name="Guiguen Y."/>
        </authorList>
    </citation>
    <scope>NUCLEOTIDE SEQUENCE</scope>
    <source>
        <strain evidence="1">YG-Jan2019</strain>
    </source>
</reference>
<evidence type="ECO:0000313" key="2">
    <source>
        <dbReference type="Proteomes" id="UP001157502"/>
    </source>
</evidence>
<name>A0ACC2GJN0_DALPE</name>
<dbReference type="Proteomes" id="UP001157502">
    <property type="component" value="Chromosome 12"/>
</dbReference>
<evidence type="ECO:0000313" key="1">
    <source>
        <dbReference type="EMBL" id="KAJ8003735.1"/>
    </source>
</evidence>
<keyword evidence="2" id="KW-1185">Reference proteome</keyword>